<dbReference type="EMBL" id="AOPO01000004">
    <property type="protein sequence ID" value="ELY21800.1"/>
    <property type="molecule type" value="Genomic_DNA"/>
</dbReference>
<dbReference type="InterPro" id="IPR033469">
    <property type="entry name" value="CYTH-like_dom_sf"/>
</dbReference>
<evidence type="ECO:0000313" key="3">
    <source>
        <dbReference type="Proteomes" id="UP000011651"/>
    </source>
</evidence>
<comment type="caution">
    <text evidence="2">The sequence shown here is derived from an EMBL/GenBank/DDBJ whole genome shotgun (WGS) entry which is preliminary data.</text>
</comment>
<accession>L9UA47</accession>
<reference evidence="2 3" key="1">
    <citation type="journal article" date="2013" name="Genome Announc.">
        <title>Draft Genome of the Marine Gammaproteobacterium Halomonas titanicae.</title>
        <authorList>
            <person name="Sanchez-Porro C."/>
            <person name="de la Haba R.R."/>
            <person name="Cruz-Hernandez N."/>
            <person name="Gonzalez J.M."/>
            <person name="Reyes-Guirao C."/>
            <person name="Navarro-Sampedro L."/>
            <person name="Carballo M."/>
            <person name="Ventosa A."/>
        </authorList>
    </citation>
    <scope>NUCLEOTIDE SEQUENCE [LARGE SCALE GENOMIC DNA]</scope>
    <source>
        <strain evidence="2 3">BH1</strain>
    </source>
</reference>
<dbReference type="Gene3D" id="2.40.320.10">
    <property type="entry name" value="Hypothetical Protein Pfu-838710-001"/>
    <property type="match status" value="1"/>
</dbReference>
<name>L9UA47_9GAMM</name>
<proteinExistence type="predicted"/>
<dbReference type="PANTHER" id="PTHR21028:SF2">
    <property type="entry name" value="CYTH DOMAIN-CONTAINING PROTEIN"/>
    <property type="match status" value="1"/>
</dbReference>
<evidence type="ECO:0000313" key="2">
    <source>
        <dbReference type="EMBL" id="ELY21800.1"/>
    </source>
</evidence>
<protein>
    <submittedName>
        <fullName evidence="2">Adenylate cyclase</fullName>
    </submittedName>
</protein>
<gene>
    <name evidence="2" type="ORF">HALTITAN_1365</name>
</gene>
<dbReference type="PATRIC" id="fig|1204738.3.peg.2039"/>
<dbReference type="SMART" id="SM01118">
    <property type="entry name" value="CYTH"/>
    <property type="match status" value="1"/>
</dbReference>
<dbReference type="PANTHER" id="PTHR21028">
    <property type="entry name" value="SI:CH211-156B7.4"/>
    <property type="match status" value="1"/>
</dbReference>
<organism evidence="2 3">
    <name type="scientific">Vreelandella titanicae BH1</name>
    <dbReference type="NCBI Taxonomy" id="1204738"/>
    <lineage>
        <taxon>Bacteria</taxon>
        <taxon>Pseudomonadati</taxon>
        <taxon>Pseudomonadota</taxon>
        <taxon>Gammaproteobacteria</taxon>
        <taxon>Oceanospirillales</taxon>
        <taxon>Halomonadaceae</taxon>
        <taxon>Vreelandella</taxon>
    </lineage>
</organism>
<dbReference type="Pfam" id="PF01928">
    <property type="entry name" value="CYTH"/>
    <property type="match status" value="1"/>
</dbReference>
<dbReference type="Proteomes" id="UP000011651">
    <property type="component" value="Unassembled WGS sequence"/>
</dbReference>
<dbReference type="CDD" id="cd07890">
    <property type="entry name" value="CYTH-like_AC_IV-like"/>
    <property type="match status" value="1"/>
</dbReference>
<dbReference type="InterPro" id="IPR023577">
    <property type="entry name" value="CYTH_domain"/>
</dbReference>
<dbReference type="InterPro" id="IPR008173">
    <property type="entry name" value="Adenylyl_cyclase_CyaB"/>
</dbReference>
<sequence length="193" mass="21739">MIDQPADFKGLHRTKAAEALTMARNIEIKARIDNIEALESRVAKIADNGPTEIVQDDTFFHCEAGRLKLRVFSEKHGELIFYLRANQAGPKESFYVRSQTDEPEALRETLSLAYGEVGRVRKHRTLYLVDRTRVHLDRVEGLGHFLELEVVLSSSESSQPGVEVAHHLLDRLGIESSQLIEGAYVDLLEEKGS</sequence>
<dbReference type="PROSITE" id="PS51707">
    <property type="entry name" value="CYTH"/>
    <property type="match status" value="1"/>
</dbReference>
<dbReference type="SUPFAM" id="SSF55154">
    <property type="entry name" value="CYTH-like phosphatases"/>
    <property type="match status" value="1"/>
</dbReference>
<evidence type="ECO:0000259" key="1">
    <source>
        <dbReference type="PROSITE" id="PS51707"/>
    </source>
</evidence>
<dbReference type="AlphaFoldDB" id="L9UA47"/>
<feature type="domain" description="CYTH" evidence="1">
    <location>
        <begin position="23"/>
        <end position="190"/>
    </location>
</feature>